<comment type="similarity">
    <text evidence="4 19">Belongs to the CobS family.</text>
</comment>
<feature type="transmembrane region" description="Helical" evidence="19">
    <location>
        <begin position="6"/>
        <end position="25"/>
    </location>
</feature>
<keyword evidence="11 19" id="KW-0460">Magnesium</keyword>
<dbReference type="GO" id="GO:0008818">
    <property type="term" value="F:cobalamin 5'-phosphate synthase activity"/>
    <property type="evidence" value="ECO:0007669"/>
    <property type="project" value="UniProtKB-UniRule"/>
</dbReference>
<comment type="pathway">
    <text evidence="3 19">Cofactor biosynthesis; adenosylcobalamin biosynthesis; adenosylcobalamin from cob(II)yrinate a,c-diamide: step 7/7.</text>
</comment>
<evidence type="ECO:0000256" key="11">
    <source>
        <dbReference type="ARBA" id="ARBA00022842"/>
    </source>
</evidence>
<dbReference type="Proteomes" id="UP000391834">
    <property type="component" value="Unassembled WGS sequence"/>
</dbReference>
<evidence type="ECO:0000256" key="15">
    <source>
        <dbReference type="ARBA" id="ARBA00032605"/>
    </source>
</evidence>
<dbReference type="Pfam" id="PF02654">
    <property type="entry name" value="CobS"/>
    <property type="match status" value="1"/>
</dbReference>
<evidence type="ECO:0000256" key="9">
    <source>
        <dbReference type="ARBA" id="ARBA00022679"/>
    </source>
</evidence>
<evidence type="ECO:0000256" key="14">
    <source>
        <dbReference type="ARBA" id="ARBA00025228"/>
    </source>
</evidence>
<evidence type="ECO:0000256" key="12">
    <source>
        <dbReference type="ARBA" id="ARBA00022989"/>
    </source>
</evidence>
<comment type="cofactor">
    <cofactor evidence="1 19">
        <name>Mg(2+)</name>
        <dbReference type="ChEBI" id="CHEBI:18420"/>
    </cofactor>
</comment>
<dbReference type="AlphaFoldDB" id="A0A5M4B4Y2"/>
<dbReference type="InterPro" id="IPR003805">
    <property type="entry name" value="CobS"/>
</dbReference>
<dbReference type="PANTHER" id="PTHR34148">
    <property type="entry name" value="ADENOSYLCOBINAMIDE-GDP RIBAZOLETRANSFERASE"/>
    <property type="match status" value="1"/>
</dbReference>
<evidence type="ECO:0000256" key="10">
    <source>
        <dbReference type="ARBA" id="ARBA00022692"/>
    </source>
</evidence>
<evidence type="ECO:0000256" key="8">
    <source>
        <dbReference type="ARBA" id="ARBA00022573"/>
    </source>
</evidence>
<evidence type="ECO:0000313" key="21">
    <source>
        <dbReference type="Proteomes" id="UP000391834"/>
    </source>
</evidence>
<keyword evidence="12 19" id="KW-1133">Transmembrane helix</keyword>
<evidence type="ECO:0000256" key="3">
    <source>
        <dbReference type="ARBA" id="ARBA00004663"/>
    </source>
</evidence>
<keyword evidence="7 19" id="KW-1003">Cell membrane</keyword>
<comment type="catalytic activity">
    <reaction evidence="18 19">
        <text>alpha-ribazole 5'-phosphate + adenosylcob(III)inamide-GDP = adenosylcob(III)alamin 5'-phosphate + GMP + H(+)</text>
        <dbReference type="Rhea" id="RHEA:23560"/>
        <dbReference type="ChEBI" id="CHEBI:15378"/>
        <dbReference type="ChEBI" id="CHEBI:57918"/>
        <dbReference type="ChEBI" id="CHEBI:58115"/>
        <dbReference type="ChEBI" id="CHEBI:60487"/>
        <dbReference type="ChEBI" id="CHEBI:60493"/>
        <dbReference type="EC" id="2.7.8.26"/>
    </reaction>
</comment>
<feature type="transmembrane region" description="Helical" evidence="19">
    <location>
        <begin position="37"/>
        <end position="57"/>
    </location>
</feature>
<evidence type="ECO:0000256" key="2">
    <source>
        <dbReference type="ARBA" id="ARBA00004651"/>
    </source>
</evidence>
<keyword evidence="21" id="KW-1185">Reference proteome</keyword>
<gene>
    <name evidence="19 20" type="primary">cobS</name>
    <name evidence="20" type="ORF">PbJCM13498_40850</name>
</gene>
<evidence type="ECO:0000256" key="17">
    <source>
        <dbReference type="ARBA" id="ARBA00048623"/>
    </source>
</evidence>
<sequence>MIKNEIKAFLTAVMFYTRLPVPFLFEHHPEYLSRGTTWLTFIGWIVGGVSALIFLAAQMLFPATVAILFSMVATILLTGAFHEDGFADMCDGFGGGYGKEQILNIMKDSRLGTYGGAGLIMMLLMKFSVLSNIDARLIPLAMLAGHAFSRWAPVWLIKMGIYVQRTDTKAKPIAEGIGWPRLFFSGLFAIIPLFFLPGWSIFWVIPVTAAGILFFFRYLKKHIGGYTGDTLGASQQLAEITFYLVMLAAHNG</sequence>
<evidence type="ECO:0000256" key="7">
    <source>
        <dbReference type="ARBA" id="ARBA00022475"/>
    </source>
</evidence>
<feature type="transmembrane region" description="Helical" evidence="19">
    <location>
        <begin position="63"/>
        <end position="81"/>
    </location>
</feature>
<dbReference type="EC" id="2.7.8.26" evidence="5 19"/>
<keyword evidence="8 19" id="KW-0169">Cobalamin biosynthesis</keyword>
<evidence type="ECO:0000313" key="20">
    <source>
        <dbReference type="EMBL" id="GET35222.1"/>
    </source>
</evidence>
<evidence type="ECO:0000256" key="5">
    <source>
        <dbReference type="ARBA" id="ARBA00013200"/>
    </source>
</evidence>
<dbReference type="GO" id="GO:0009236">
    <property type="term" value="P:cobalamin biosynthetic process"/>
    <property type="evidence" value="ECO:0007669"/>
    <property type="project" value="UniProtKB-UniRule"/>
</dbReference>
<dbReference type="RefSeq" id="WP_025866080.1">
    <property type="nucleotide sequence ID" value="NZ_BLAX01000001.1"/>
</dbReference>
<evidence type="ECO:0000256" key="4">
    <source>
        <dbReference type="ARBA" id="ARBA00010561"/>
    </source>
</evidence>
<comment type="subcellular location">
    <subcellularLocation>
        <location evidence="2 19">Cell membrane</location>
        <topology evidence="2 19">Multi-pass membrane protein</topology>
    </subcellularLocation>
</comment>
<dbReference type="GO" id="GO:0051073">
    <property type="term" value="F:adenosylcobinamide-GDP ribazoletransferase activity"/>
    <property type="evidence" value="ECO:0007669"/>
    <property type="project" value="UniProtKB-UniRule"/>
</dbReference>
<protein>
    <recommendedName>
        <fullName evidence="6 19">Adenosylcobinamide-GDP ribazoletransferase</fullName>
        <ecNumber evidence="5 19">2.7.8.26</ecNumber>
    </recommendedName>
    <alternativeName>
        <fullName evidence="16 19">Cobalamin synthase</fullName>
    </alternativeName>
    <alternativeName>
        <fullName evidence="15 19">Cobalamin-5'-phosphate synthase</fullName>
    </alternativeName>
</protein>
<name>A0A5M4B4Y2_9BACT</name>
<dbReference type="HAMAP" id="MF_00719">
    <property type="entry name" value="CobS"/>
    <property type="match status" value="1"/>
</dbReference>
<evidence type="ECO:0000256" key="1">
    <source>
        <dbReference type="ARBA" id="ARBA00001946"/>
    </source>
</evidence>
<feature type="transmembrane region" description="Helical" evidence="19">
    <location>
        <begin position="111"/>
        <end position="131"/>
    </location>
</feature>
<evidence type="ECO:0000256" key="13">
    <source>
        <dbReference type="ARBA" id="ARBA00023136"/>
    </source>
</evidence>
<keyword evidence="9 19" id="KW-0808">Transferase</keyword>
<comment type="function">
    <text evidence="14 19">Joins adenosylcobinamide-GDP and alpha-ribazole to generate adenosylcobalamin (Ado-cobalamin). Also synthesizes adenosylcobalamin 5'-phosphate from adenosylcobinamide-GDP and alpha-ribazole 5'-phosphate.</text>
</comment>
<dbReference type="PANTHER" id="PTHR34148:SF1">
    <property type="entry name" value="ADENOSYLCOBINAMIDE-GDP RIBAZOLETRANSFERASE"/>
    <property type="match status" value="1"/>
</dbReference>
<evidence type="ECO:0000256" key="18">
    <source>
        <dbReference type="ARBA" id="ARBA00049504"/>
    </source>
</evidence>
<dbReference type="NCBIfam" id="TIGR00317">
    <property type="entry name" value="cobS"/>
    <property type="match status" value="1"/>
</dbReference>
<accession>A0A5M4B4Y2</accession>
<comment type="catalytic activity">
    <reaction evidence="17 19">
        <text>alpha-ribazole + adenosylcob(III)inamide-GDP = adenosylcob(III)alamin + GMP + H(+)</text>
        <dbReference type="Rhea" id="RHEA:16049"/>
        <dbReference type="ChEBI" id="CHEBI:10329"/>
        <dbReference type="ChEBI" id="CHEBI:15378"/>
        <dbReference type="ChEBI" id="CHEBI:18408"/>
        <dbReference type="ChEBI" id="CHEBI:58115"/>
        <dbReference type="ChEBI" id="CHEBI:60487"/>
        <dbReference type="EC" id="2.7.8.26"/>
    </reaction>
</comment>
<dbReference type="UniPathway" id="UPA00148">
    <property type="reaction ID" value="UER00238"/>
</dbReference>
<dbReference type="GO" id="GO:0005886">
    <property type="term" value="C:plasma membrane"/>
    <property type="evidence" value="ECO:0007669"/>
    <property type="project" value="UniProtKB-SubCell"/>
</dbReference>
<dbReference type="EMBL" id="BLAX01000001">
    <property type="protein sequence ID" value="GET35222.1"/>
    <property type="molecule type" value="Genomic_DNA"/>
</dbReference>
<organism evidence="20 21">
    <name type="scientific">Prolixibacter bellariivorans</name>
    <dbReference type="NCBI Taxonomy" id="314319"/>
    <lineage>
        <taxon>Bacteria</taxon>
        <taxon>Pseudomonadati</taxon>
        <taxon>Bacteroidota</taxon>
        <taxon>Bacteroidia</taxon>
        <taxon>Marinilabiliales</taxon>
        <taxon>Prolixibacteraceae</taxon>
        <taxon>Prolixibacter</taxon>
    </lineage>
</organism>
<reference evidence="20 21" key="1">
    <citation type="submission" date="2019-10" db="EMBL/GenBank/DDBJ databases">
        <title>Prolixibacter strains distinguished by the presence of nitrate reductase genes were adept at nitrate-dependent anaerobic corrosion of metallic iron and carbon steel.</title>
        <authorList>
            <person name="Iino T."/>
            <person name="Shono N."/>
            <person name="Ito K."/>
            <person name="Nakamura R."/>
            <person name="Sueoka K."/>
            <person name="Harayama S."/>
            <person name="Ohkuma M."/>
        </authorList>
    </citation>
    <scope>NUCLEOTIDE SEQUENCE [LARGE SCALE GENOMIC DNA]</scope>
    <source>
        <strain evidence="20 21">JCM 13498</strain>
    </source>
</reference>
<feature type="transmembrane region" description="Helical" evidence="19">
    <location>
        <begin position="178"/>
        <end position="195"/>
    </location>
</feature>
<evidence type="ECO:0000256" key="19">
    <source>
        <dbReference type="HAMAP-Rule" id="MF_00719"/>
    </source>
</evidence>
<comment type="caution">
    <text evidence="20">The sequence shown here is derived from an EMBL/GenBank/DDBJ whole genome shotgun (WGS) entry which is preliminary data.</text>
</comment>
<feature type="transmembrane region" description="Helical" evidence="19">
    <location>
        <begin position="201"/>
        <end position="219"/>
    </location>
</feature>
<dbReference type="OrthoDB" id="9794626at2"/>
<keyword evidence="10 19" id="KW-0812">Transmembrane</keyword>
<evidence type="ECO:0000256" key="6">
    <source>
        <dbReference type="ARBA" id="ARBA00015850"/>
    </source>
</evidence>
<proteinExistence type="inferred from homology"/>
<evidence type="ECO:0000256" key="16">
    <source>
        <dbReference type="ARBA" id="ARBA00032853"/>
    </source>
</evidence>
<keyword evidence="13 19" id="KW-0472">Membrane</keyword>